<comment type="caution">
    <text evidence="2">The sequence shown here is derived from an EMBL/GenBank/DDBJ whole genome shotgun (WGS) entry which is preliminary data.</text>
</comment>
<sequence length="167" mass="19208">MEIIIRPTEIKDVDALCEIYTQPKAHRETLQLPLPSPQMWHKRISNIPEHVYTYVAEADGKVVGNIGFEHMQRPRLRHVGRFGLGVHDDYHGKGIGSKLIETIIHLSDKWLNLRRIELDVNCDNEPAIALYKKFGFEIEGEAVDASFRDGEFVNVYHMARINPAHKN</sequence>
<reference evidence="2 3" key="1">
    <citation type="journal article" date="2013" name="ISME J.">
        <title>Comparative genomics of pathogenic lineages of Vibrio nigripulchritudo identifies virulence-associated traits.</title>
        <authorList>
            <person name="Goudenege D."/>
            <person name="Labreuche Y."/>
            <person name="Krin E."/>
            <person name="Ansquer D."/>
            <person name="Mangenot S."/>
            <person name="Calteau A."/>
            <person name="Medigue C."/>
            <person name="Mazel D."/>
            <person name="Polz M.F."/>
            <person name="Le Roux F."/>
        </authorList>
    </citation>
    <scope>NUCLEOTIDE SEQUENCE [LARGE SCALE GENOMIC DNA]</scope>
    <source>
        <strain evidence="2 3">SOn1</strain>
    </source>
</reference>
<gene>
    <name evidence="2" type="ORF">VIBNISOn1_160017</name>
</gene>
<dbReference type="SUPFAM" id="SSF55729">
    <property type="entry name" value="Acyl-CoA N-acyltransferases (Nat)"/>
    <property type="match status" value="1"/>
</dbReference>
<protein>
    <submittedName>
        <fullName evidence="2">Acyl-CoA N-acyltransferase</fullName>
    </submittedName>
</protein>
<organism evidence="2 3">
    <name type="scientific">Vibrio nigripulchritudo SOn1</name>
    <dbReference type="NCBI Taxonomy" id="1238450"/>
    <lineage>
        <taxon>Bacteria</taxon>
        <taxon>Pseudomonadati</taxon>
        <taxon>Pseudomonadota</taxon>
        <taxon>Gammaproteobacteria</taxon>
        <taxon>Vibrionales</taxon>
        <taxon>Vibrionaceae</taxon>
        <taxon>Vibrio</taxon>
    </lineage>
</organism>
<name>A0AAV2VME0_9VIBR</name>
<evidence type="ECO:0000313" key="2">
    <source>
        <dbReference type="EMBL" id="CCO45842.1"/>
    </source>
</evidence>
<accession>A0AAV2VME0</accession>
<dbReference type="InterPro" id="IPR000182">
    <property type="entry name" value="GNAT_dom"/>
</dbReference>
<feature type="domain" description="N-acetyltransferase" evidence="1">
    <location>
        <begin position="3"/>
        <end position="163"/>
    </location>
</feature>
<dbReference type="PANTHER" id="PTHR43792">
    <property type="entry name" value="GNAT FAMILY, PUTATIVE (AFU_ORTHOLOGUE AFUA_3G00765)-RELATED-RELATED"/>
    <property type="match status" value="1"/>
</dbReference>
<dbReference type="Pfam" id="PF00583">
    <property type="entry name" value="Acetyltransf_1"/>
    <property type="match status" value="1"/>
</dbReference>
<dbReference type="Proteomes" id="UP000018211">
    <property type="component" value="Unassembled WGS sequence"/>
</dbReference>
<proteinExistence type="predicted"/>
<dbReference type="GeneID" id="97543708"/>
<dbReference type="PROSITE" id="PS51186">
    <property type="entry name" value="GNAT"/>
    <property type="match status" value="1"/>
</dbReference>
<dbReference type="AlphaFoldDB" id="A0AAV2VME0"/>
<dbReference type="GO" id="GO:0016747">
    <property type="term" value="F:acyltransferase activity, transferring groups other than amino-acyl groups"/>
    <property type="evidence" value="ECO:0007669"/>
    <property type="project" value="InterPro"/>
</dbReference>
<evidence type="ECO:0000259" key="1">
    <source>
        <dbReference type="PROSITE" id="PS51186"/>
    </source>
</evidence>
<dbReference type="InterPro" id="IPR016181">
    <property type="entry name" value="Acyl_CoA_acyltransferase"/>
</dbReference>
<dbReference type="RefSeq" id="WP_022611175.1">
    <property type="nucleotide sequence ID" value="NZ_LK391965.1"/>
</dbReference>
<dbReference type="Gene3D" id="3.40.630.30">
    <property type="match status" value="1"/>
</dbReference>
<dbReference type="CDD" id="cd04301">
    <property type="entry name" value="NAT_SF"/>
    <property type="match status" value="1"/>
</dbReference>
<dbReference type="InterPro" id="IPR051531">
    <property type="entry name" value="N-acetyltransferase"/>
</dbReference>
<dbReference type="EMBL" id="CAOF01000068">
    <property type="protein sequence ID" value="CCO45842.1"/>
    <property type="molecule type" value="Genomic_DNA"/>
</dbReference>
<evidence type="ECO:0000313" key="3">
    <source>
        <dbReference type="Proteomes" id="UP000018211"/>
    </source>
</evidence>